<dbReference type="EMBL" id="SFCC01000006">
    <property type="protein sequence ID" value="RZQ63518.1"/>
    <property type="molecule type" value="Genomic_DNA"/>
</dbReference>
<dbReference type="PANTHER" id="PTHR35176:SF11">
    <property type="entry name" value="PYRIDOXAMINE 5'-PHOSPHATE OXIDASE FAMILY PROTEIN"/>
    <property type="match status" value="1"/>
</dbReference>
<dbReference type="Pfam" id="PF01243">
    <property type="entry name" value="PNPOx_N"/>
    <property type="match status" value="1"/>
</dbReference>
<dbReference type="OrthoDB" id="5738083at2"/>
<dbReference type="NCBIfam" id="TIGR03666">
    <property type="entry name" value="Rv2061_F420"/>
    <property type="match status" value="1"/>
</dbReference>
<dbReference type="Gene3D" id="2.30.110.10">
    <property type="entry name" value="Electron Transport, Fmn-binding Protein, Chain A"/>
    <property type="match status" value="1"/>
</dbReference>
<proteinExistence type="predicted"/>
<evidence type="ECO:0000259" key="2">
    <source>
        <dbReference type="Pfam" id="PF01243"/>
    </source>
</evidence>
<dbReference type="InterPro" id="IPR011576">
    <property type="entry name" value="Pyridox_Oxase_N"/>
</dbReference>
<protein>
    <submittedName>
        <fullName evidence="3">PPOX class F420-dependent oxidoreductase</fullName>
        <ecNumber evidence="3">1.-.-.-</ecNumber>
    </submittedName>
</protein>
<dbReference type="GO" id="GO:0005829">
    <property type="term" value="C:cytosol"/>
    <property type="evidence" value="ECO:0007669"/>
    <property type="project" value="TreeGrafter"/>
</dbReference>
<dbReference type="SUPFAM" id="SSF50475">
    <property type="entry name" value="FMN-binding split barrel"/>
    <property type="match status" value="1"/>
</dbReference>
<gene>
    <name evidence="3" type="ORF">EWH70_13920</name>
</gene>
<reference evidence="3 4" key="1">
    <citation type="submission" date="2019-02" db="EMBL/GenBank/DDBJ databases">
        <title>Draft genome sequence of Amycolatopsis sp. 8-3EHSu isolated from roots of Suaeda maritima.</title>
        <authorList>
            <person name="Duangmal K."/>
            <person name="Chantavorakit T."/>
        </authorList>
    </citation>
    <scope>NUCLEOTIDE SEQUENCE [LARGE SCALE GENOMIC DNA]</scope>
    <source>
        <strain evidence="3 4">8-3EHSu</strain>
    </source>
</reference>
<dbReference type="InterPro" id="IPR052019">
    <property type="entry name" value="F420H2_bilvrd_red/Heme_oxyg"/>
</dbReference>
<dbReference type="GO" id="GO:0016627">
    <property type="term" value="F:oxidoreductase activity, acting on the CH-CH group of donors"/>
    <property type="evidence" value="ECO:0007669"/>
    <property type="project" value="TreeGrafter"/>
</dbReference>
<keyword evidence="4" id="KW-1185">Reference proteome</keyword>
<sequence>MYSSARTIRRIGRLPVARRDDPNGDRFFALRTFRRDGSAVSTPIWLAPADGRWYGYTPGRSAKVRRLRRDPRVEVAGSDFDGNPAQPWRTGTARLLTGRELRTAKRALTAKYGNAFRFFVLVTLAGSVRRNGGRAVGLEITLDG</sequence>
<dbReference type="GO" id="GO:0070967">
    <property type="term" value="F:coenzyme F420 binding"/>
    <property type="evidence" value="ECO:0007669"/>
    <property type="project" value="TreeGrafter"/>
</dbReference>
<dbReference type="InterPro" id="IPR012349">
    <property type="entry name" value="Split_barrel_FMN-bd"/>
</dbReference>
<keyword evidence="1 3" id="KW-0560">Oxidoreductase</keyword>
<accession>A0A4Q7J940</accession>
<evidence type="ECO:0000313" key="4">
    <source>
        <dbReference type="Proteomes" id="UP000292003"/>
    </source>
</evidence>
<dbReference type="PANTHER" id="PTHR35176">
    <property type="entry name" value="HEME OXYGENASE HI_0854-RELATED"/>
    <property type="match status" value="1"/>
</dbReference>
<evidence type="ECO:0000256" key="1">
    <source>
        <dbReference type="ARBA" id="ARBA00023002"/>
    </source>
</evidence>
<name>A0A4Q7J940_9PSEU</name>
<dbReference type="EC" id="1.-.-.-" evidence="3"/>
<dbReference type="Proteomes" id="UP000292003">
    <property type="component" value="Unassembled WGS sequence"/>
</dbReference>
<dbReference type="InterPro" id="IPR019965">
    <property type="entry name" value="PPOX_F420-dep_Rv2061_put"/>
</dbReference>
<comment type="caution">
    <text evidence="3">The sequence shown here is derived from an EMBL/GenBank/DDBJ whole genome shotgun (WGS) entry which is preliminary data.</text>
</comment>
<feature type="domain" description="Pyridoxamine 5'-phosphate oxidase N-terminal" evidence="2">
    <location>
        <begin position="24"/>
        <end position="116"/>
    </location>
</feature>
<organism evidence="3 4">
    <name type="scientific">Amycolatopsis suaedae</name>
    <dbReference type="NCBI Taxonomy" id="2510978"/>
    <lineage>
        <taxon>Bacteria</taxon>
        <taxon>Bacillati</taxon>
        <taxon>Actinomycetota</taxon>
        <taxon>Actinomycetes</taxon>
        <taxon>Pseudonocardiales</taxon>
        <taxon>Pseudonocardiaceae</taxon>
        <taxon>Amycolatopsis</taxon>
    </lineage>
</organism>
<dbReference type="AlphaFoldDB" id="A0A4Q7J940"/>
<evidence type="ECO:0000313" key="3">
    <source>
        <dbReference type="EMBL" id="RZQ63518.1"/>
    </source>
</evidence>